<organism evidence="1 2">
    <name type="scientific">Massilia genomosp. 1</name>
    <dbReference type="NCBI Taxonomy" id="2609280"/>
    <lineage>
        <taxon>Bacteria</taxon>
        <taxon>Pseudomonadati</taxon>
        <taxon>Pseudomonadota</taxon>
        <taxon>Betaproteobacteria</taxon>
        <taxon>Burkholderiales</taxon>
        <taxon>Oxalobacteraceae</taxon>
        <taxon>Telluria group</taxon>
        <taxon>Massilia</taxon>
    </lineage>
</organism>
<keyword evidence="2" id="KW-1185">Reference proteome</keyword>
<evidence type="ECO:0000313" key="1">
    <source>
        <dbReference type="EMBL" id="NHZ63150.1"/>
    </source>
</evidence>
<dbReference type="Gene3D" id="2.30.60.10">
    <property type="entry name" value="Cyanovirin-N"/>
    <property type="match status" value="1"/>
</dbReference>
<evidence type="ECO:0000313" key="2">
    <source>
        <dbReference type="Proteomes" id="UP000610594"/>
    </source>
</evidence>
<dbReference type="EMBL" id="WHJF01000027">
    <property type="protein sequence ID" value="NHZ63150.1"/>
    <property type="molecule type" value="Genomic_DNA"/>
</dbReference>
<protein>
    <recommendedName>
        <fullName evidence="3">Cytochrome c domain-containing protein</fullName>
    </recommendedName>
</protein>
<name>A0ABX0MK25_9BURK</name>
<dbReference type="Proteomes" id="UP000610594">
    <property type="component" value="Unassembled WGS sequence"/>
</dbReference>
<proteinExistence type="predicted"/>
<evidence type="ECO:0008006" key="3">
    <source>
        <dbReference type="Google" id="ProtNLM"/>
    </source>
</evidence>
<sequence>MPRFGVRGLHGRRVPAMPVFLLSTWKKATMTSYRTPFLLALASSALPLYATAQTIPHGSYQLSCSNISVNGDKLRANCKKLSGVQQTTTLEKMDACVNAIRQYGDIGNIDGNLICLPDLPRPNPAFVFPKAETQLNQWIFGGLDNQIHQHGWGLWAGLTQPVGSVDGAVVRAFETWTSPGNIIFRSAPERKVEDGKSGPLARPTLELHLPRQFQHGHRPAERGASLVAAAAPAPGRPDTAILVSVAYNPPAAQHAISNRLFYESTLKQLMAQGYTEVPNFPANAIVIKPVFKIIPKNVDRGIYAFPGWPGPGAAKPNSGFGEAAWNSCVYVDINRPIGLGGNSNDAGCDRRTPANTFYLSDFIHTRITAENAPFLSAQLNKPVAAGDIAILIGMHLTSRENKMWTWQTFWWVADPDRPLSPSSPAIASARPLAYLDGAARHYAMALAYSTVSPAQPITKGKNVGAPVYGYNPYLEAGFGPDVFAGISRPINGTINANTGIESNCMTCHNLAAYAPAPKPIMPYATDFYMSITDPIFDNTLRSDFSWTIVDLIVKTPAN</sequence>
<gene>
    <name evidence="1" type="ORF">F1735_12675</name>
</gene>
<comment type="caution">
    <text evidence="1">The sequence shown here is derived from an EMBL/GenBank/DDBJ whole genome shotgun (WGS) entry which is preliminary data.</text>
</comment>
<dbReference type="InterPro" id="IPR036673">
    <property type="entry name" value="Cyanovirin-N_sf"/>
</dbReference>
<reference evidence="1 2" key="1">
    <citation type="submission" date="2019-10" db="EMBL/GenBank/DDBJ databases">
        <title>Taxonomy of Antarctic Massilia spp.: description of Massilia rubra sp. nov., Massilia aquatica sp. nov., Massilia mucilaginosa sp. nov., Massilia frigida sp. nov. isolated from streams, lakes and regoliths.</title>
        <authorList>
            <person name="Holochova P."/>
            <person name="Sedlacek I."/>
            <person name="Kralova S."/>
            <person name="Maslanova I."/>
            <person name="Busse H.-J."/>
            <person name="Stankova E."/>
            <person name="Vrbovska V."/>
            <person name="Kovarovic V."/>
            <person name="Bartak M."/>
            <person name="Svec P."/>
            <person name="Pantucek R."/>
        </authorList>
    </citation>
    <scope>NUCLEOTIDE SEQUENCE [LARGE SCALE GENOMIC DNA]</scope>
    <source>
        <strain evidence="1 2">CCM 8694</strain>
    </source>
</reference>
<accession>A0ABX0MK25</accession>